<organism evidence="3 4">
    <name type="scientific">Platanthera zijinensis</name>
    <dbReference type="NCBI Taxonomy" id="2320716"/>
    <lineage>
        <taxon>Eukaryota</taxon>
        <taxon>Viridiplantae</taxon>
        <taxon>Streptophyta</taxon>
        <taxon>Embryophyta</taxon>
        <taxon>Tracheophyta</taxon>
        <taxon>Spermatophyta</taxon>
        <taxon>Magnoliopsida</taxon>
        <taxon>Liliopsida</taxon>
        <taxon>Asparagales</taxon>
        <taxon>Orchidaceae</taxon>
        <taxon>Orchidoideae</taxon>
        <taxon>Orchideae</taxon>
        <taxon>Orchidinae</taxon>
        <taxon>Platanthera</taxon>
    </lineage>
</organism>
<name>A0AAP0BXB6_9ASPA</name>
<dbReference type="EMBL" id="JBBWWQ010000003">
    <property type="protein sequence ID" value="KAK8951425.1"/>
    <property type="molecule type" value="Genomic_DNA"/>
</dbReference>
<feature type="chain" id="PRO_5042849346" evidence="2">
    <location>
        <begin position="25"/>
        <end position="102"/>
    </location>
</feature>
<keyword evidence="1" id="KW-0812">Transmembrane</keyword>
<dbReference type="Proteomes" id="UP001418222">
    <property type="component" value="Unassembled WGS sequence"/>
</dbReference>
<protein>
    <submittedName>
        <fullName evidence="3">Uncharacterized protein</fullName>
    </submittedName>
</protein>
<reference evidence="3 4" key="1">
    <citation type="journal article" date="2022" name="Nat. Plants">
        <title>Genomes of leafy and leafless Platanthera orchids illuminate the evolution of mycoheterotrophy.</title>
        <authorList>
            <person name="Li M.H."/>
            <person name="Liu K.W."/>
            <person name="Li Z."/>
            <person name="Lu H.C."/>
            <person name="Ye Q.L."/>
            <person name="Zhang D."/>
            <person name="Wang J.Y."/>
            <person name="Li Y.F."/>
            <person name="Zhong Z.M."/>
            <person name="Liu X."/>
            <person name="Yu X."/>
            <person name="Liu D.K."/>
            <person name="Tu X.D."/>
            <person name="Liu B."/>
            <person name="Hao Y."/>
            <person name="Liao X.Y."/>
            <person name="Jiang Y.T."/>
            <person name="Sun W.H."/>
            <person name="Chen J."/>
            <person name="Chen Y.Q."/>
            <person name="Ai Y."/>
            <person name="Zhai J.W."/>
            <person name="Wu S.S."/>
            <person name="Zhou Z."/>
            <person name="Hsiao Y.Y."/>
            <person name="Wu W.L."/>
            <person name="Chen Y.Y."/>
            <person name="Lin Y.F."/>
            <person name="Hsu J.L."/>
            <person name="Li C.Y."/>
            <person name="Wang Z.W."/>
            <person name="Zhao X."/>
            <person name="Zhong W.Y."/>
            <person name="Ma X.K."/>
            <person name="Ma L."/>
            <person name="Huang J."/>
            <person name="Chen G.Z."/>
            <person name="Huang M.Z."/>
            <person name="Huang L."/>
            <person name="Peng D.H."/>
            <person name="Luo Y.B."/>
            <person name="Zou S.Q."/>
            <person name="Chen S.P."/>
            <person name="Lan S."/>
            <person name="Tsai W.C."/>
            <person name="Van de Peer Y."/>
            <person name="Liu Z.J."/>
        </authorList>
    </citation>
    <scope>NUCLEOTIDE SEQUENCE [LARGE SCALE GENOMIC DNA]</scope>
    <source>
        <strain evidence="3">Lor287</strain>
    </source>
</reference>
<keyword evidence="2" id="KW-0732">Signal</keyword>
<gene>
    <name evidence="3" type="ORF">KSP39_PZI003902</name>
</gene>
<keyword evidence="1" id="KW-1133">Transmembrane helix</keyword>
<evidence type="ECO:0000256" key="2">
    <source>
        <dbReference type="SAM" id="SignalP"/>
    </source>
</evidence>
<comment type="caution">
    <text evidence="3">The sequence shown here is derived from an EMBL/GenBank/DDBJ whole genome shotgun (WGS) entry which is preliminary data.</text>
</comment>
<evidence type="ECO:0000313" key="4">
    <source>
        <dbReference type="Proteomes" id="UP001418222"/>
    </source>
</evidence>
<accession>A0AAP0BXB6</accession>
<feature type="signal peptide" evidence="2">
    <location>
        <begin position="1"/>
        <end position="24"/>
    </location>
</feature>
<keyword evidence="4" id="KW-1185">Reference proteome</keyword>
<dbReference type="AlphaFoldDB" id="A0AAP0BXB6"/>
<evidence type="ECO:0000256" key="1">
    <source>
        <dbReference type="SAM" id="Phobius"/>
    </source>
</evidence>
<feature type="transmembrane region" description="Helical" evidence="1">
    <location>
        <begin position="76"/>
        <end position="96"/>
    </location>
</feature>
<proteinExistence type="predicted"/>
<evidence type="ECO:0000313" key="3">
    <source>
        <dbReference type="EMBL" id="KAK8951425.1"/>
    </source>
</evidence>
<keyword evidence="1" id="KW-0472">Membrane</keyword>
<sequence>MSPGARASLASIVMLSAHATTASSSEWVIDFGAIHHMSCFHCYTLLSGKDKVIYANGICLPLLVKAIFHVLRLFHFLLFFMFHHFHAIYFPSTILLDPLTVL</sequence>